<protein>
    <submittedName>
        <fullName evidence="1">Uncharacterized protein</fullName>
    </submittedName>
</protein>
<evidence type="ECO:0000313" key="1">
    <source>
        <dbReference type="EMBL" id="OAY37104.1"/>
    </source>
</evidence>
<name>A0A2C9V0S8_MANES</name>
<dbReference type="EMBL" id="CM004397">
    <property type="protein sequence ID" value="OAY37104.1"/>
    <property type="molecule type" value="Genomic_DNA"/>
</dbReference>
<reference evidence="1" key="1">
    <citation type="submission" date="2016-02" db="EMBL/GenBank/DDBJ databases">
        <title>WGS assembly of Manihot esculenta.</title>
        <authorList>
            <person name="Bredeson J.V."/>
            <person name="Prochnik S.E."/>
            <person name="Lyons J.B."/>
            <person name="Schmutz J."/>
            <person name="Grimwood J."/>
            <person name="Vrebalov J."/>
            <person name="Bart R.S."/>
            <person name="Amuge T."/>
            <person name="Ferguson M.E."/>
            <person name="Green R."/>
            <person name="Putnam N."/>
            <person name="Stites J."/>
            <person name="Rounsley S."/>
            <person name="Rokhsar D.S."/>
        </authorList>
    </citation>
    <scope>NUCLEOTIDE SEQUENCE [LARGE SCALE GENOMIC DNA]</scope>
    <source>
        <tissue evidence="1">Leaf</tissue>
    </source>
</reference>
<gene>
    <name evidence="1" type="ORF">MANES_11G075400</name>
</gene>
<organism evidence="1">
    <name type="scientific">Manihot esculenta</name>
    <name type="common">Cassava</name>
    <name type="synonym">Jatropha manihot</name>
    <dbReference type="NCBI Taxonomy" id="3983"/>
    <lineage>
        <taxon>Eukaryota</taxon>
        <taxon>Viridiplantae</taxon>
        <taxon>Streptophyta</taxon>
        <taxon>Embryophyta</taxon>
        <taxon>Tracheophyta</taxon>
        <taxon>Spermatophyta</taxon>
        <taxon>Magnoliopsida</taxon>
        <taxon>eudicotyledons</taxon>
        <taxon>Gunneridae</taxon>
        <taxon>Pentapetalae</taxon>
        <taxon>rosids</taxon>
        <taxon>fabids</taxon>
        <taxon>Malpighiales</taxon>
        <taxon>Euphorbiaceae</taxon>
        <taxon>Crotonoideae</taxon>
        <taxon>Manihoteae</taxon>
        <taxon>Manihot</taxon>
    </lineage>
</organism>
<accession>A0A2C9V0S8</accession>
<proteinExistence type="predicted"/>
<sequence length="45" mass="5108">MLQTVSLLERCSSMEELKQIHAHMFKTGLILETISQNLTLCPYGV</sequence>
<dbReference type="AlphaFoldDB" id="A0A2C9V0S8"/>